<evidence type="ECO:0000256" key="7">
    <source>
        <dbReference type="ARBA" id="ARBA00022729"/>
    </source>
</evidence>
<evidence type="ECO:0000256" key="10">
    <source>
        <dbReference type="ARBA" id="ARBA00023114"/>
    </source>
</evidence>
<dbReference type="PANTHER" id="PTHR33619">
    <property type="entry name" value="POLYSACCHARIDE EXPORT PROTEIN GFCE-RELATED"/>
    <property type="match status" value="1"/>
</dbReference>
<keyword evidence="4" id="KW-1134">Transmembrane beta strand</keyword>
<comment type="similarity">
    <text evidence="2">Belongs to the BexD/CtrA/VexA family.</text>
</comment>
<evidence type="ECO:0000256" key="14">
    <source>
        <dbReference type="ARBA" id="ARBA00023288"/>
    </source>
</evidence>
<evidence type="ECO:0000256" key="4">
    <source>
        <dbReference type="ARBA" id="ARBA00022452"/>
    </source>
</evidence>
<keyword evidence="8" id="KW-0625">Polysaccharide transport</keyword>
<keyword evidence="11" id="KW-0472">Membrane</keyword>
<evidence type="ECO:0000259" key="15">
    <source>
        <dbReference type="Pfam" id="PF02563"/>
    </source>
</evidence>
<keyword evidence="5" id="KW-0762">Sugar transport</keyword>
<proteinExistence type="inferred from homology"/>
<comment type="caution">
    <text evidence="17">The sequence shown here is derived from an EMBL/GenBank/DDBJ whole genome shotgun (WGS) entry which is preliminary data.</text>
</comment>
<dbReference type="AlphaFoldDB" id="A0A2S6MXL1"/>
<evidence type="ECO:0000256" key="6">
    <source>
        <dbReference type="ARBA" id="ARBA00022692"/>
    </source>
</evidence>
<keyword evidence="13" id="KW-0998">Cell outer membrane</keyword>
<evidence type="ECO:0000313" key="17">
    <source>
        <dbReference type="EMBL" id="PPQ27103.1"/>
    </source>
</evidence>
<keyword evidence="9" id="KW-0406">Ion transport</keyword>
<evidence type="ECO:0000256" key="1">
    <source>
        <dbReference type="ARBA" id="ARBA00004571"/>
    </source>
</evidence>
<feature type="domain" description="Polysaccharide export protein N-terminal" evidence="15">
    <location>
        <begin position="63"/>
        <end position="136"/>
    </location>
</feature>
<evidence type="ECO:0000256" key="3">
    <source>
        <dbReference type="ARBA" id="ARBA00022448"/>
    </source>
</evidence>
<sequence>MTQHVASMVRPVNESALPTRRRRIAVPAGVVLASTVVLAACSLVPNLPPAPPEPPPESFSANLPPYRIQVGDVLEVRLLLNPELNEEVTVRPDGHISTTVVPDAKAYGVTPAELAATLRRSYAKELQNPRVSVVVKSFAPTRVYVGGEVNTPGEFITVGPTLTLSQAIARAGGTKLSSDESSVYIIRRGPGDKPEFLSVKWRQVSEGKDPAADVRLAPYDVVYVPKLGVAEVYKFYNQYIGQFANPSFGFSYIINNPTTGSVVTAPAAATP</sequence>
<keyword evidence="6" id="KW-0812">Transmembrane</keyword>
<dbReference type="Proteomes" id="UP000239724">
    <property type="component" value="Unassembled WGS sequence"/>
</dbReference>
<dbReference type="PANTHER" id="PTHR33619:SF3">
    <property type="entry name" value="POLYSACCHARIDE EXPORT PROTEIN GFCE-RELATED"/>
    <property type="match status" value="1"/>
</dbReference>
<gene>
    <name evidence="17" type="ORF">CCS01_28650</name>
</gene>
<dbReference type="Gene3D" id="3.10.560.10">
    <property type="entry name" value="Outer membrane lipoprotein wza domain like"/>
    <property type="match status" value="1"/>
</dbReference>
<comment type="subcellular location">
    <subcellularLocation>
        <location evidence="1">Cell outer membrane</location>
        <topology evidence="1">Multi-pass membrane protein</topology>
    </subcellularLocation>
</comment>
<dbReference type="InterPro" id="IPR049712">
    <property type="entry name" value="Poly_export"/>
</dbReference>
<keyword evidence="18" id="KW-1185">Reference proteome</keyword>
<dbReference type="Pfam" id="PF02563">
    <property type="entry name" value="Poly_export"/>
    <property type="match status" value="1"/>
</dbReference>
<organism evidence="17 18">
    <name type="scientific">Rhodopila globiformis</name>
    <name type="common">Rhodopseudomonas globiformis</name>
    <dbReference type="NCBI Taxonomy" id="1071"/>
    <lineage>
        <taxon>Bacteria</taxon>
        <taxon>Pseudomonadati</taxon>
        <taxon>Pseudomonadota</taxon>
        <taxon>Alphaproteobacteria</taxon>
        <taxon>Acetobacterales</taxon>
        <taxon>Acetobacteraceae</taxon>
        <taxon>Rhodopila</taxon>
    </lineage>
</organism>
<keyword evidence="7" id="KW-0732">Signal</keyword>
<dbReference type="InterPro" id="IPR054765">
    <property type="entry name" value="SLBB_dom"/>
</dbReference>
<dbReference type="EMBL" id="NHRY01000263">
    <property type="protein sequence ID" value="PPQ27103.1"/>
    <property type="molecule type" value="Genomic_DNA"/>
</dbReference>
<evidence type="ECO:0000256" key="13">
    <source>
        <dbReference type="ARBA" id="ARBA00023237"/>
    </source>
</evidence>
<protein>
    <submittedName>
        <fullName evidence="17">Uncharacterized protein</fullName>
    </submittedName>
</protein>
<dbReference type="GO" id="GO:0015159">
    <property type="term" value="F:polysaccharide transmembrane transporter activity"/>
    <property type="evidence" value="ECO:0007669"/>
    <property type="project" value="InterPro"/>
</dbReference>
<dbReference type="GO" id="GO:0046930">
    <property type="term" value="C:pore complex"/>
    <property type="evidence" value="ECO:0007669"/>
    <property type="project" value="UniProtKB-KW"/>
</dbReference>
<dbReference type="GO" id="GO:0006811">
    <property type="term" value="P:monoatomic ion transport"/>
    <property type="evidence" value="ECO:0007669"/>
    <property type="project" value="UniProtKB-KW"/>
</dbReference>
<reference evidence="17 18" key="1">
    <citation type="journal article" date="2018" name="Arch. Microbiol.">
        <title>New insights into the metabolic potential of the phototrophic purple bacterium Rhodopila globiformis DSM 161(T) from its draft genome sequence and evidence for a vanadium-dependent nitrogenase.</title>
        <authorList>
            <person name="Imhoff J.F."/>
            <person name="Rahn T."/>
            <person name="Kunzel S."/>
            <person name="Neulinger S.C."/>
        </authorList>
    </citation>
    <scope>NUCLEOTIDE SEQUENCE [LARGE SCALE GENOMIC DNA]</scope>
    <source>
        <strain evidence="17 18">DSM 161</strain>
    </source>
</reference>
<keyword evidence="14" id="KW-0449">Lipoprotein</keyword>
<evidence type="ECO:0000259" key="16">
    <source>
        <dbReference type="Pfam" id="PF22461"/>
    </source>
</evidence>
<name>A0A2S6MXL1_RHOGL</name>
<evidence type="ECO:0000256" key="12">
    <source>
        <dbReference type="ARBA" id="ARBA00023139"/>
    </source>
</evidence>
<keyword evidence="10" id="KW-0626">Porin</keyword>
<dbReference type="GO" id="GO:0015288">
    <property type="term" value="F:porin activity"/>
    <property type="evidence" value="ECO:0007669"/>
    <property type="project" value="UniProtKB-KW"/>
</dbReference>
<accession>A0A2S6MXL1</accession>
<keyword evidence="12" id="KW-0564">Palmitate</keyword>
<evidence type="ECO:0000256" key="5">
    <source>
        <dbReference type="ARBA" id="ARBA00022597"/>
    </source>
</evidence>
<dbReference type="InterPro" id="IPR003715">
    <property type="entry name" value="Poly_export_N"/>
</dbReference>
<keyword evidence="3" id="KW-0813">Transport</keyword>
<evidence type="ECO:0000313" key="18">
    <source>
        <dbReference type="Proteomes" id="UP000239724"/>
    </source>
</evidence>
<evidence type="ECO:0000256" key="11">
    <source>
        <dbReference type="ARBA" id="ARBA00023136"/>
    </source>
</evidence>
<evidence type="ECO:0000256" key="2">
    <source>
        <dbReference type="ARBA" id="ARBA00009450"/>
    </source>
</evidence>
<evidence type="ECO:0000256" key="9">
    <source>
        <dbReference type="ARBA" id="ARBA00023065"/>
    </source>
</evidence>
<dbReference type="GO" id="GO:0009279">
    <property type="term" value="C:cell outer membrane"/>
    <property type="evidence" value="ECO:0007669"/>
    <property type="project" value="UniProtKB-SubCell"/>
</dbReference>
<feature type="domain" description="SLBB" evidence="16">
    <location>
        <begin position="142"/>
        <end position="224"/>
    </location>
</feature>
<dbReference type="Pfam" id="PF22461">
    <property type="entry name" value="SLBB_2"/>
    <property type="match status" value="1"/>
</dbReference>
<evidence type="ECO:0000256" key="8">
    <source>
        <dbReference type="ARBA" id="ARBA00023047"/>
    </source>
</evidence>